<proteinExistence type="evidence at transcript level"/>
<name>A0A090XF93_IXORI</name>
<evidence type="ECO:0000313" key="2">
    <source>
        <dbReference type="EMBL" id="JAC94218.1"/>
    </source>
</evidence>
<reference evidence="2" key="1">
    <citation type="journal article" date="2015" name="PLoS Negl. Trop. Dis.">
        <title>Deep Sequencing Analysis of the Ixodes ricinus Haemocytome.</title>
        <authorList>
            <person name="Kotsyfakis M."/>
            <person name="Kopacek P."/>
            <person name="Franta Z."/>
            <person name="Pedra J.H."/>
            <person name="Ribeiro J.M."/>
        </authorList>
    </citation>
    <scope>NUCLEOTIDE SEQUENCE</scope>
</reference>
<organism evidence="2">
    <name type="scientific">Ixodes ricinus</name>
    <name type="common">Common tick</name>
    <name type="synonym">Acarus ricinus</name>
    <dbReference type="NCBI Taxonomy" id="34613"/>
    <lineage>
        <taxon>Eukaryota</taxon>
        <taxon>Metazoa</taxon>
        <taxon>Ecdysozoa</taxon>
        <taxon>Arthropoda</taxon>
        <taxon>Chelicerata</taxon>
        <taxon>Arachnida</taxon>
        <taxon>Acari</taxon>
        <taxon>Parasitiformes</taxon>
        <taxon>Ixodida</taxon>
        <taxon>Ixodoidea</taxon>
        <taxon>Ixodidae</taxon>
        <taxon>Ixodinae</taxon>
        <taxon>Ixodes</taxon>
    </lineage>
</organism>
<feature type="non-terminal residue" evidence="2">
    <location>
        <position position="1"/>
    </location>
</feature>
<sequence>TKPAARVVSSLELSPPLRLVKPYYTTRHHHRHRYTRGPRLSLHRDEEKKKTDSHSRFVKLILKRLLFCVCGTYCVSSVQETAVS</sequence>
<dbReference type="EMBL" id="GBIH01000492">
    <property type="protein sequence ID" value="JAC94218.1"/>
    <property type="molecule type" value="mRNA"/>
</dbReference>
<evidence type="ECO:0000256" key="1">
    <source>
        <dbReference type="SAM" id="MobiDB-lite"/>
    </source>
</evidence>
<protein>
    <submittedName>
        <fullName evidence="2">Putative conserved protein with signal anchor</fullName>
    </submittedName>
</protein>
<dbReference type="AlphaFoldDB" id="A0A090XF93"/>
<feature type="region of interest" description="Disordered" evidence="1">
    <location>
        <begin position="28"/>
        <end position="50"/>
    </location>
</feature>
<accession>A0A090XF93</accession>